<reference evidence="1 2" key="1">
    <citation type="submission" date="2024-01" db="EMBL/GenBank/DDBJ databases">
        <title>The genomes of 5 underutilized Papilionoideae crops provide insights into root nodulation and disease resistanc.</title>
        <authorList>
            <person name="Jiang F."/>
        </authorList>
    </citation>
    <scope>NUCLEOTIDE SEQUENCE [LARGE SCALE GENOMIC DNA]</scope>
    <source>
        <strain evidence="1">JINMINGXINNONG_FW02</strain>
        <tissue evidence="1">Leaves</tissue>
    </source>
</reference>
<evidence type="ECO:0000313" key="1">
    <source>
        <dbReference type="EMBL" id="KAK7366739.1"/>
    </source>
</evidence>
<dbReference type="EMBL" id="JAYMYR010000004">
    <property type="protein sequence ID" value="KAK7366739.1"/>
    <property type="molecule type" value="Genomic_DNA"/>
</dbReference>
<name>A0AAN9RD27_PHACN</name>
<dbReference type="AlphaFoldDB" id="A0AAN9RD27"/>
<keyword evidence="2" id="KW-1185">Reference proteome</keyword>
<accession>A0AAN9RD27</accession>
<evidence type="ECO:0000313" key="2">
    <source>
        <dbReference type="Proteomes" id="UP001374584"/>
    </source>
</evidence>
<dbReference type="Proteomes" id="UP001374584">
    <property type="component" value="Unassembled WGS sequence"/>
</dbReference>
<proteinExistence type="predicted"/>
<sequence>MILQTFPLRSVLPCFFRFKRSANIGVCCQQLLTIHLRLQEQFFKLSQSNGKRQNVTAKPSFLCQDRFCPLRTQTRLLANQFMDEDEEEQEKALPTPSVWSMHSFYRQHKYVSNMKETLSFLLLRASMDSNNQINSKKKVQPRFEARLRVSVMIKECAFTAILLRKTCFHRTA</sequence>
<organism evidence="1 2">
    <name type="scientific">Phaseolus coccineus</name>
    <name type="common">Scarlet runner bean</name>
    <name type="synonym">Phaseolus multiflorus</name>
    <dbReference type="NCBI Taxonomy" id="3886"/>
    <lineage>
        <taxon>Eukaryota</taxon>
        <taxon>Viridiplantae</taxon>
        <taxon>Streptophyta</taxon>
        <taxon>Embryophyta</taxon>
        <taxon>Tracheophyta</taxon>
        <taxon>Spermatophyta</taxon>
        <taxon>Magnoliopsida</taxon>
        <taxon>eudicotyledons</taxon>
        <taxon>Gunneridae</taxon>
        <taxon>Pentapetalae</taxon>
        <taxon>rosids</taxon>
        <taxon>fabids</taxon>
        <taxon>Fabales</taxon>
        <taxon>Fabaceae</taxon>
        <taxon>Papilionoideae</taxon>
        <taxon>50 kb inversion clade</taxon>
        <taxon>NPAAA clade</taxon>
        <taxon>indigoferoid/millettioid clade</taxon>
        <taxon>Phaseoleae</taxon>
        <taxon>Phaseolus</taxon>
    </lineage>
</organism>
<gene>
    <name evidence="1" type="ORF">VNO80_08736</name>
</gene>
<comment type="caution">
    <text evidence="1">The sequence shown here is derived from an EMBL/GenBank/DDBJ whole genome shotgun (WGS) entry which is preliminary data.</text>
</comment>
<protein>
    <submittedName>
        <fullName evidence="1">Uncharacterized protein</fullName>
    </submittedName>
</protein>